<dbReference type="PANTHER" id="PTHR31907">
    <property type="entry name" value="MLP-LIKE PROTEIN 423"/>
    <property type="match status" value="1"/>
</dbReference>
<proteinExistence type="evidence at transcript level"/>
<dbReference type="FunFam" id="3.30.530.20:FF:000007">
    <property type="entry name" value="Major pollen allergen Bet v 1-A"/>
    <property type="match status" value="1"/>
</dbReference>
<keyword evidence="2" id="KW-0611">Plant defense</keyword>
<evidence type="ECO:0000259" key="4">
    <source>
        <dbReference type="SMART" id="SM01037"/>
    </source>
</evidence>
<keyword evidence="10" id="KW-1185">Reference proteome</keyword>
<dbReference type="STRING" id="3880.B7FKA0"/>
<dbReference type="EMBL" id="BT052518">
    <property type="protein sequence ID" value="ACJ85185.1"/>
    <property type="molecule type" value="mRNA"/>
</dbReference>
<dbReference type="Pfam" id="PF00407">
    <property type="entry name" value="Bet_v_1"/>
    <property type="match status" value="1"/>
</dbReference>
<dbReference type="EMBL" id="BT145607">
    <property type="protein sequence ID" value="AFK45401.1"/>
    <property type="molecule type" value="mRNA"/>
</dbReference>
<reference evidence="11" key="6">
    <citation type="journal article" date="2018" name="Nat. Plants">
        <title>Whole-genome landscape of Medicago truncatula symbiotic genes.</title>
        <authorList>
            <person name="Pecrix Y."/>
            <person name="Staton S.E."/>
            <person name="Sallet E."/>
            <person name="Lelandais-Briere C."/>
            <person name="Moreau S."/>
            <person name="Carrere S."/>
            <person name="Blein T."/>
            <person name="Jardinaud M.F."/>
            <person name="Latrasse D."/>
            <person name="Zouine M."/>
            <person name="Zahm M."/>
            <person name="Kreplak J."/>
            <person name="Mayjonade B."/>
            <person name="Satge C."/>
            <person name="Perez M."/>
            <person name="Cauet S."/>
            <person name="Marande W."/>
            <person name="Chantry-Darmon C."/>
            <person name="Lopez-Roques C."/>
            <person name="Bouchez O."/>
            <person name="Berard A."/>
            <person name="Debelle F."/>
            <person name="Munos S."/>
            <person name="Bendahmane A."/>
            <person name="Berges H."/>
            <person name="Niebel A."/>
            <person name="Buitink J."/>
            <person name="Frugier F."/>
            <person name="Benhamed M."/>
            <person name="Crespi M."/>
            <person name="Gouzy J."/>
            <person name="Gamas P."/>
        </authorList>
    </citation>
    <scope>NUCLEOTIDE SEQUENCE [LARGE SCALE GENOMIC DNA]</scope>
    <source>
        <strain evidence="11">cv. Jemalong A17</strain>
    </source>
</reference>
<reference evidence="6 10" key="4">
    <citation type="journal article" date="2014" name="BMC Genomics">
        <title>An improved genome release (version Mt4.0) for the model legume Medicago truncatula.</title>
        <authorList>
            <person name="Tang H."/>
            <person name="Krishnakumar V."/>
            <person name="Bidwell S."/>
            <person name="Rosen B."/>
            <person name="Chan A."/>
            <person name="Zhou S."/>
            <person name="Gentzbittel L."/>
            <person name="Childs K.L."/>
            <person name="Yandell M."/>
            <person name="Gundlach H."/>
            <person name="Mayer K.F."/>
            <person name="Schwartz D.C."/>
            <person name="Town C.D."/>
        </authorList>
    </citation>
    <scope>GENOME REANNOTATION</scope>
    <source>
        <strain evidence="9 10">cv. Jemalong A17</strain>
    </source>
</reference>
<dbReference type="Gene3D" id="3.30.530.20">
    <property type="match status" value="1"/>
</dbReference>
<dbReference type="OMA" id="HDYKSID"/>
<dbReference type="PaxDb" id="3880-AES96255"/>
<dbReference type="InterPro" id="IPR023393">
    <property type="entry name" value="START-like_dom_sf"/>
</dbReference>
<reference evidence="6 10" key="2">
    <citation type="journal article" date="2011" name="Nature">
        <title>The Medicago genome provides insight into the evolution of rhizobial symbioses.</title>
        <authorList>
            <person name="Young N.D."/>
            <person name="Debelle F."/>
            <person name="Oldroyd G.E."/>
            <person name="Geurts R."/>
            <person name="Cannon S.B."/>
            <person name="Udvardi M.K."/>
            <person name="Benedito V.A."/>
            <person name="Mayer K.F."/>
            <person name="Gouzy J."/>
            <person name="Schoof H."/>
            <person name="Van de Peer Y."/>
            <person name="Proost S."/>
            <person name="Cook D.R."/>
            <person name="Meyers B.C."/>
            <person name="Spannagl M."/>
            <person name="Cheung F."/>
            <person name="De Mita S."/>
            <person name="Krishnakumar V."/>
            <person name="Gundlach H."/>
            <person name="Zhou S."/>
            <person name="Mudge J."/>
            <person name="Bharti A.K."/>
            <person name="Murray J.D."/>
            <person name="Naoumkina M.A."/>
            <person name="Rosen B."/>
            <person name="Silverstein K.A."/>
            <person name="Tang H."/>
            <person name="Rombauts S."/>
            <person name="Zhao P.X."/>
            <person name="Zhou P."/>
            <person name="Barbe V."/>
            <person name="Bardou P."/>
            <person name="Bechner M."/>
            <person name="Bellec A."/>
            <person name="Berger A."/>
            <person name="Berges H."/>
            <person name="Bidwell S."/>
            <person name="Bisseling T."/>
            <person name="Choisne N."/>
            <person name="Couloux A."/>
            <person name="Denny R."/>
            <person name="Deshpande S."/>
            <person name="Dai X."/>
            <person name="Doyle J.J."/>
            <person name="Dudez A.M."/>
            <person name="Farmer A.D."/>
            <person name="Fouteau S."/>
            <person name="Franken C."/>
            <person name="Gibelin C."/>
            <person name="Gish J."/>
            <person name="Goldstein S."/>
            <person name="Gonzalez A.J."/>
            <person name="Green P.J."/>
            <person name="Hallab A."/>
            <person name="Hartog M."/>
            <person name="Hua A."/>
            <person name="Humphray S.J."/>
            <person name="Jeong D.H."/>
            <person name="Jing Y."/>
            <person name="Jocker A."/>
            <person name="Kenton S.M."/>
            <person name="Kim D.J."/>
            <person name="Klee K."/>
            <person name="Lai H."/>
            <person name="Lang C."/>
            <person name="Lin S."/>
            <person name="Macmil S.L."/>
            <person name="Magdelenat G."/>
            <person name="Matthews L."/>
            <person name="McCorrison J."/>
            <person name="Monaghan E.L."/>
            <person name="Mun J.H."/>
            <person name="Najar F.Z."/>
            <person name="Nicholson C."/>
            <person name="Noirot C."/>
            <person name="O'Bleness M."/>
            <person name="Paule C.R."/>
            <person name="Poulain J."/>
            <person name="Prion F."/>
            <person name="Qin B."/>
            <person name="Qu C."/>
            <person name="Retzel E.F."/>
            <person name="Riddle C."/>
            <person name="Sallet E."/>
            <person name="Samain S."/>
            <person name="Samson N."/>
            <person name="Sanders I."/>
            <person name="Saurat O."/>
            <person name="Scarpelli C."/>
            <person name="Schiex T."/>
            <person name="Segurens B."/>
            <person name="Severin A.J."/>
            <person name="Sherrier D.J."/>
            <person name="Shi R."/>
            <person name="Sims S."/>
            <person name="Singer S.R."/>
            <person name="Sinharoy S."/>
            <person name="Sterck L."/>
            <person name="Viollet A."/>
            <person name="Wang B.B."/>
            <person name="Wang K."/>
            <person name="Wang M."/>
            <person name="Wang X."/>
            <person name="Warfsmann J."/>
            <person name="Weissenbach J."/>
            <person name="White D.D."/>
            <person name="White J.D."/>
            <person name="Wiley G.B."/>
            <person name="Wincker P."/>
            <person name="Xing Y."/>
            <person name="Yang L."/>
            <person name="Yao Z."/>
            <person name="Ying F."/>
            <person name="Zhai J."/>
            <person name="Zhou L."/>
            <person name="Zuber A."/>
            <person name="Denarie J."/>
            <person name="Dixon R.A."/>
            <person name="May G.D."/>
            <person name="Schwartz D.C."/>
            <person name="Rogers J."/>
            <person name="Quetier F."/>
            <person name="Town C.D."/>
            <person name="Roe B.A."/>
        </authorList>
    </citation>
    <scope>NUCLEOTIDE SEQUENCE [LARGE SCALE GENOMIC DNA]</scope>
    <source>
        <strain evidence="6">A17</strain>
        <strain evidence="9 10">cv. Jemalong A17</strain>
    </source>
</reference>
<evidence type="ECO:0000313" key="8">
    <source>
        <dbReference type="EMBL" id="RHN55095.1"/>
    </source>
</evidence>
<evidence type="ECO:0000313" key="10">
    <source>
        <dbReference type="Proteomes" id="UP000002051"/>
    </source>
</evidence>
<reference evidence="9" key="5">
    <citation type="submission" date="2015-04" db="UniProtKB">
        <authorList>
            <consortium name="EnsemblPlants"/>
        </authorList>
    </citation>
    <scope>IDENTIFICATION</scope>
    <source>
        <strain evidence="9">cv. Jemalong A17</strain>
    </source>
</reference>
<dbReference type="OrthoDB" id="1567931at2759"/>
<accession>B7FKA0</accession>
<evidence type="ECO:0000313" key="5">
    <source>
        <dbReference type="EMBL" id="ACJ85185.1"/>
    </source>
</evidence>
<dbReference type="eggNOG" id="ENOG502RZUQ">
    <property type="taxonomic scope" value="Eukaryota"/>
</dbReference>
<dbReference type="ProMEX" id="B7FKA0"/>
<dbReference type="AlphaFoldDB" id="B7FKA0"/>
<dbReference type="EMBL" id="CM001221">
    <property type="protein sequence ID" value="AES96255.1"/>
    <property type="molecule type" value="Genomic_DNA"/>
</dbReference>
<dbReference type="EMBL" id="PSQE01000005">
    <property type="protein sequence ID" value="RHN55095.1"/>
    <property type="molecule type" value="Genomic_DNA"/>
</dbReference>
<gene>
    <name evidence="9" type="primary">11405976</name>
    <name evidence="6" type="ordered locus">MTR_5g035010</name>
    <name evidence="8" type="ORF">MtrunA17_Chr5g0413971</name>
</gene>
<dbReference type="HOGENOM" id="CLU_081988_1_1_1"/>
<evidence type="ECO:0000313" key="11">
    <source>
        <dbReference type="Proteomes" id="UP000265566"/>
    </source>
</evidence>
<dbReference type="EnsemblPlants" id="AES96255">
    <property type="protein sequence ID" value="AES96255"/>
    <property type="gene ID" value="MTR_5g035010"/>
</dbReference>
<dbReference type="InterPro" id="IPR000916">
    <property type="entry name" value="Bet_v_I/MLP"/>
</dbReference>
<comment type="similarity">
    <text evidence="1">Belongs to the BetVI family.</text>
</comment>
<evidence type="ECO:0000313" key="6">
    <source>
        <dbReference type="EMBL" id="AES96255.1"/>
    </source>
</evidence>
<reference evidence="8" key="7">
    <citation type="journal article" date="2018" name="Nat. Plants">
        <title>Whole-genome landscape of Medicago truncatula symbiotic genes.</title>
        <authorList>
            <person name="Pecrix Y."/>
            <person name="Gamas P."/>
            <person name="Carrere S."/>
        </authorList>
    </citation>
    <scope>NUCLEOTIDE SEQUENCE</scope>
    <source>
        <tissue evidence="8">Leaves</tissue>
    </source>
</reference>
<evidence type="ECO:0000313" key="9">
    <source>
        <dbReference type="EnsemblPlants" id="AES96255"/>
    </source>
</evidence>
<dbReference type="SMART" id="SM01037">
    <property type="entry name" value="Bet_v_1"/>
    <property type="match status" value="1"/>
</dbReference>
<sequence>MAVALRGKLEVDIELKSNVDKYWQTIRDSTTIFPKAFPHDYKSIEIIEGDGKAPGSIRHFTYAEGSQLAKSSTEKIDAADDEKRTATYCIIEGDLLQYYKSFKGHLALIPVGEGCEMKWCAEYVKVSNDIPDPSIVKNFAVKNFIEVDEYVQSLAA</sequence>
<dbReference type="CDD" id="cd07816">
    <property type="entry name" value="Bet_v1-like"/>
    <property type="match status" value="1"/>
</dbReference>
<reference evidence="5" key="1">
    <citation type="submission" date="2008-12" db="EMBL/GenBank/DDBJ databases">
        <title>Medicago truncatula full length cdna cloning project.</title>
        <authorList>
            <person name="Moskal W."/>
            <person name="Chan A."/>
            <person name="Cheung F."/>
            <person name="Xiao Y."/>
            <person name="Town C.D."/>
        </authorList>
    </citation>
    <scope>NUCLEOTIDE SEQUENCE</scope>
</reference>
<dbReference type="SUPFAM" id="SSF55961">
    <property type="entry name" value="Bet v1-like"/>
    <property type="match status" value="1"/>
</dbReference>
<evidence type="ECO:0000256" key="1">
    <source>
        <dbReference type="ARBA" id="ARBA00009744"/>
    </source>
</evidence>
<protein>
    <submittedName>
        <fullName evidence="6">Polyketide cyclase/dehydrase and lipid transporter</fullName>
    </submittedName>
    <submittedName>
        <fullName evidence="8">Putative START-like domain-containing protein</fullName>
    </submittedName>
</protein>
<evidence type="ECO:0000256" key="3">
    <source>
        <dbReference type="ARBA" id="ARBA00023265"/>
    </source>
</evidence>
<dbReference type="InterPro" id="IPR051761">
    <property type="entry name" value="MLP-like_ligand-binding"/>
</dbReference>
<dbReference type="KEGG" id="mtr:11405976"/>
<dbReference type="Proteomes" id="UP000265566">
    <property type="component" value="Chromosome 5"/>
</dbReference>
<name>B7FKA0_MEDTR</name>
<reference evidence="7" key="3">
    <citation type="submission" date="2012-05" db="EMBL/GenBank/DDBJ databases">
        <authorList>
            <person name="Krishnakumar V."/>
            <person name="Cheung F."/>
            <person name="Xiao Y."/>
            <person name="Chan A."/>
            <person name="Moskal W.A."/>
            <person name="Town C.D."/>
        </authorList>
    </citation>
    <scope>NUCLEOTIDE SEQUENCE</scope>
</reference>
<dbReference type="Gramene" id="rna30223">
    <property type="protein sequence ID" value="RHN55095.1"/>
    <property type="gene ID" value="gene30223"/>
</dbReference>
<keyword evidence="3" id="KW-0568">Pathogenesis-related protein</keyword>
<evidence type="ECO:0000313" key="7">
    <source>
        <dbReference type="EMBL" id="AFK45401.1"/>
    </source>
</evidence>
<dbReference type="Proteomes" id="UP000002051">
    <property type="component" value="Chromosome 5"/>
</dbReference>
<dbReference type="GO" id="GO:0006952">
    <property type="term" value="P:defense response"/>
    <property type="evidence" value="ECO:0007669"/>
    <property type="project" value="UniProtKB-KW"/>
</dbReference>
<feature type="domain" description="Bet v I/Major latex protein" evidence="4">
    <location>
        <begin position="4"/>
        <end position="154"/>
    </location>
</feature>
<evidence type="ECO:0000256" key="2">
    <source>
        <dbReference type="ARBA" id="ARBA00022821"/>
    </source>
</evidence>
<organism evidence="5">
    <name type="scientific">Medicago truncatula</name>
    <name type="common">Barrel medic</name>
    <name type="synonym">Medicago tribuloides</name>
    <dbReference type="NCBI Taxonomy" id="3880"/>
    <lineage>
        <taxon>Eukaryota</taxon>
        <taxon>Viridiplantae</taxon>
        <taxon>Streptophyta</taxon>
        <taxon>Embryophyta</taxon>
        <taxon>Tracheophyta</taxon>
        <taxon>Spermatophyta</taxon>
        <taxon>Magnoliopsida</taxon>
        <taxon>eudicotyledons</taxon>
        <taxon>Gunneridae</taxon>
        <taxon>Pentapetalae</taxon>
        <taxon>rosids</taxon>
        <taxon>fabids</taxon>
        <taxon>Fabales</taxon>
        <taxon>Fabaceae</taxon>
        <taxon>Papilionoideae</taxon>
        <taxon>50 kb inversion clade</taxon>
        <taxon>NPAAA clade</taxon>
        <taxon>Hologalegina</taxon>
        <taxon>IRL clade</taxon>
        <taxon>Trifolieae</taxon>
        <taxon>Medicago</taxon>
    </lineage>
</organism>